<keyword evidence="17" id="KW-1185">Reference proteome</keyword>
<dbReference type="Pfam" id="PF17921">
    <property type="entry name" value="Integrase_H2C2"/>
    <property type="match status" value="1"/>
</dbReference>
<evidence type="ECO:0000259" key="15">
    <source>
        <dbReference type="PROSITE" id="PS50994"/>
    </source>
</evidence>
<dbReference type="Pfam" id="PF24626">
    <property type="entry name" value="SH3_Tf2-1"/>
    <property type="match status" value="1"/>
</dbReference>
<dbReference type="Proteomes" id="UP000236161">
    <property type="component" value="Unassembled WGS sequence"/>
</dbReference>
<evidence type="ECO:0000256" key="2">
    <source>
        <dbReference type="ARBA" id="ARBA00022679"/>
    </source>
</evidence>
<dbReference type="GO" id="GO:0004519">
    <property type="term" value="F:endonuclease activity"/>
    <property type="evidence" value="ECO:0007669"/>
    <property type="project" value="UniProtKB-KW"/>
</dbReference>
<dbReference type="Gene3D" id="3.30.420.10">
    <property type="entry name" value="Ribonuclease H-like superfamily/Ribonuclease H"/>
    <property type="match status" value="1"/>
</dbReference>
<dbReference type="GO" id="GO:0003964">
    <property type="term" value="F:RNA-directed DNA polymerase activity"/>
    <property type="evidence" value="ECO:0007669"/>
    <property type="project" value="UniProtKB-KW"/>
</dbReference>
<dbReference type="OrthoDB" id="5554229at2759"/>
<dbReference type="InterPro" id="IPR036397">
    <property type="entry name" value="RNaseH_sf"/>
</dbReference>
<keyword evidence="7" id="KW-0255">Endonuclease</keyword>
<dbReference type="EMBL" id="KZ452038">
    <property type="protein sequence ID" value="PKA49390.1"/>
    <property type="molecule type" value="Genomic_DNA"/>
</dbReference>
<dbReference type="Pfam" id="PF00665">
    <property type="entry name" value="rve"/>
    <property type="match status" value="1"/>
</dbReference>
<accession>A0A2I0A1G6</accession>
<dbReference type="GO" id="GO:0006310">
    <property type="term" value="P:DNA recombination"/>
    <property type="evidence" value="ECO:0007669"/>
    <property type="project" value="UniProtKB-KW"/>
</dbReference>
<evidence type="ECO:0000256" key="11">
    <source>
        <dbReference type="ARBA" id="ARBA00022918"/>
    </source>
</evidence>
<dbReference type="GO" id="GO:0046872">
    <property type="term" value="F:metal ion binding"/>
    <property type="evidence" value="ECO:0007669"/>
    <property type="project" value="UniProtKB-KW"/>
</dbReference>
<dbReference type="InterPro" id="IPR041588">
    <property type="entry name" value="Integrase_H2C2"/>
</dbReference>
<dbReference type="AlphaFoldDB" id="A0A2I0A1G6"/>
<dbReference type="GO" id="GO:0003677">
    <property type="term" value="F:DNA binding"/>
    <property type="evidence" value="ECO:0007669"/>
    <property type="project" value="UniProtKB-KW"/>
</dbReference>
<dbReference type="GO" id="GO:0006508">
    <property type="term" value="P:proteolysis"/>
    <property type="evidence" value="ECO:0007669"/>
    <property type="project" value="UniProtKB-KW"/>
</dbReference>
<dbReference type="InterPro" id="IPR043502">
    <property type="entry name" value="DNA/RNA_pol_sf"/>
</dbReference>
<keyword evidence="14" id="KW-0233">DNA recombination</keyword>
<evidence type="ECO:0000313" key="16">
    <source>
        <dbReference type="EMBL" id="PKA49390.1"/>
    </source>
</evidence>
<protein>
    <recommendedName>
        <fullName evidence="15">Integrase catalytic domain-containing protein</fullName>
    </recommendedName>
</protein>
<keyword evidence="4" id="KW-0540">Nuclease</keyword>
<dbReference type="InterPro" id="IPR056924">
    <property type="entry name" value="SH3_Tf2-1"/>
</dbReference>
<dbReference type="GO" id="GO:0004190">
    <property type="term" value="F:aspartic-type endopeptidase activity"/>
    <property type="evidence" value="ECO:0007669"/>
    <property type="project" value="UniProtKB-KW"/>
</dbReference>
<evidence type="ECO:0000256" key="6">
    <source>
        <dbReference type="ARBA" id="ARBA00022750"/>
    </source>
</evidence>
<dbReference type="FunFam" id="3.30.420.10:FF:000032">
    <property type="entry name" value="Retrovirus-related Pol polyprotein from transposon 297-like Protein"/>
    <property type="match status" value="1"/>
</dbReference>
<dbReference type="PROSITE" id="PS50994">
    <property type="entry name" value="INTEGRASE"/>
    <property type="match status" value="1"/>
</dbReference>
<evidence type="ECO:0000256" key="8">
    <source>
        <dbReference type="ARBA" id="ARBA00022801"/>
    </source>
</evidence>
<keyword evidence="13" id="KW-0238">DNA-binding</keyword>
<evidence type="ECO:0000256" key="13">
    <source>
        <dbReference type="ARBA" id="ARBA00023125"/>
    </source>
</evidence>
<dbReference type="GO" id="GO:0003887">
    <property type="term" value="F:DNA-directed DNA polymerase activity"/>
    <property type="evidence" value="ECO:0007669"/>
    <property type="project" value="UniProtKB-KW"/>
</dbReference>
<evidence type="ECO:0000256" key="1">
    <source>
        <dbReference type="ARBA" id="ARBA00022670"/>
    </source>
</evidence>
<dbReference type="InterPro" id="IPR001584">
    <property type="entry name" value="Integrase_cat-core"/>
</dbReference>
<dbReference type="InterPro" id="IPR012337">
    <property type="entry name" value="RNaseH-like_sf"/>
</dbReference>
<keyword evidence="12" id="KW-0239">DNA-directed DNA polymerase</keyword>
<evidence type="ECO:0000256" key="4">
    <source>
        <dbReference type="ARBA" id="ARBA00022722"/>
    </source>
</evidence>
<proteinExistence type="predicted"/>
<evidence type="ECO:0000256" key="12">
    <source>
        <dbReference type="ARBA" id="ARBA00022932"/>
    </source>
</evidence>
<keyword evidence="8" id="KW-0378">Hydrolase</keyword>
<keyword evidence="1" id="KW-0645">Protease</keyword>
<feature type="domain" description="Integrase catalytic" evidence="15">
    <location>
        <begin position="204"/>
        <end position="368"/>
    </location>
</feature>
<name>A0A2I0A1G6_9ASPA</name>
<evidence type="ECO:0000256" key="3">
    <source>
        <dbReference type="ARBA" id="ARBA00022695"/>
    </source>
</evidence>
<evidence type="ECO:0000256" key="10">
    <source>
        <dbReference type="ARBA" id="ARBA00022908"/>
    </source>
</evidence>
<evidence type="ECO:0000256" key="5">
    <source>
        <dbReference type="ARBA" id="ARBA00022723"/>
    </source>
</evidence>
<dbReference type="InterPro" id="IPR050951">
    <property type="entry name" value="Retrovirus_Pol_polyprotein"/>
</dbReference>
<dbReference type="SUPFAM" id="SSF56672">
    <property type="entry name" value="DNA/RNA polymerases"/>
    <property type="match status" value="1"/>
</dbReference>
<dbReference type="CDD" id="cd09274">
    <property type="entry name" value="RNase_HI_RT_Ty3"/>
    <property type="match status" value="1"/>
</dbReference>
<gene>
    <name evidence="16" type="ORF">AXF42_Ash016579</name>
</gene>
<keyword evidence="2" id="KW-0808">Transferase</keyword>
<dbReference type="InterPro" id="IPR041373">
    <property type="entry name" value="RT_RNaseH"/>
</dbReference>
<keyword evidence="10" id="KW-0229">DNA integration</keyword>
<dbReference type="SUPFAM" id="SSF53098">
    <property type="entry name" value="Ribonuclease H-like"/>
    <property type="match status" value="1"/>
</dbReference>
<evidence type="ECO:0000256" key="7">
    <source>
        <dbReference type="ARBA" id="ARBA00022759"/>
    </source>
</evidence>
<organism evidence="16 17">
    <name type="scientific">Apostasia shenzhenica</name>
    <dbReference type="NCBI Taxonomy" id="1088818"/>
    <lineage>
        <taxon>Eukaryota</taxon>
        <taxon>Viridiplantae</taxon>
        <taxon>Streptophyta</taxon>
        <taxon>Embryophyta</taxon>
        <taxon>Tracheophyta</taxon>
        <taxon>Spermatophyta</taxon>
        <taxon>Magnoliopsida</taxon>
        <taxon>Liliopsida</taxon>
        <taxon>Asparagales</taxon>
        <taxon>Orchidaceae</taxon>
        <taxon>Apostasioideae</taxon>
        <taxon>Apostasia</taxon>
    </lineage>
</organism>
<sequence length="564" mass="65277">MVAAVQKWRPYLLGNHFKLRTDHHSLKFLLEQRITTPVQQKWLSKLAGYDFKISYKKGQENTAADALSRKFIPEGIALNAILQGTSTELLKEIKNSWNVDTQLKEIIKKLQDGTHMEKPYTFVNNQLRWKGKLMIGNDNHLRLKLIHMIHAGTAGGHSGFLPTLHRLKSIFYLKGMEKAAKSFIQECDLCQQNKYETTSISGLLQLLPIPDKVWSDVSLDFVEGLPKSNGKTTILVVVDRLSKYAHFIALAHPYTASTVAQAYLDNIYKVHGMPQTLISDRDAIFLSKFWQELLKLLKVESKMSTAYHQQTDGQTEVVNRYLETYLRCMTGERPKEWAKWLSLSEWWYNTNFHSSTKCTPYDVLYDQKPPLHVPYIAGSASIEAVHKTLQDREDFLKQLKHHLHQARNKMKVQADKHHREKELTVGDSVYVKLQPYRQNSLGRRSSHKLSPRYFGPFEVIARIGKVAYKLKLLEYAKIHPIFHISLLKRRVGSRPMAQILPAEITTLGQIRAQPVTILKRRAVLRKRRLIQQGLIQWSQTNTEDASWEDLDLIRQQYPLFHIDP</sequence>
<keyword evidence="5" id="KW-0479">Metal-binding</keyword>
<evidence type="ECO:0000256" key="9">
    <source>
        <dbReference type="ARBA" id="ARBA00022842"/>
    </source>
</evidence>
<reference evidence="16 17" key="1">
    <citation type="journal article" date="2017" name="Nature">
        <title>The Apostasia genome and the evolution of orchids.</title>
        <authorList>
            <person name="Zhang G.Q."/>
            <person name="Liu K.W."/>
            <person name="Li Z."/>
            <person name="Lohaus R."/>
            <person name="Hsiao Y.Y."/>
            <person name="Niu S.C."/>
            <person name="Wang J.Y."/>
            <person name="Lin Y.C."/>
            <person name="Xu Q."/>
            <person name="Chen L.J."/>
            <person name="Yoshida K."/>
            <person name="Fujiwara S."/>
            <person name="Wang Z.W."/>
            <person name="Zhang Y.Q."/>
            <person name="Mitsuda N."/>
            <person name="Wang M."/>
            <person name="Liu G.H."/>
            <person name="Pecoraro L."/>
            <person name="Huang H.X."/>
            <person name="Xiao X.J."/>
            <person name="Lin M."/>
            <person name="Wu X.Y."/>
            <person name="Wu W.L."/>
            <person name="Chen Y.Y."/>
            <person name="Chang S.B."/>
            <person name="Sakamoto S."/>
            <person name="Ohme-Takagi M."/>
            <person name="Yagi M."/>
            <person name="Zeng S.J."/>
            <person name="Shen C.Y."/>
            <person name="Yeh C.M."/>
            <person name="Luo Y.B."/>
            <person name="Tsai W.C."/>
            <person name="Van de Peer Y."/>
            <person name="Liu Z.J."/>
        </authorList>
    </citation>
    <scope>NUCLEOTIDE SEQUENCE [LARGE SCALE GENOMIC DNA]</scope>
    <source>
        <strain evidence="17">cv. Shenzhen</strain>
        <tissue evidence="16">Stem</tissue>
    </source>
</reference>
<dbReference type="GO" id="GO:0015074">
    <property type="term" value="P:DNA integration"/>
    <property type="evidence" value="ECO:0007669"/>
    <property type="project" value="UniProtKB-KW"/>
</dbReference>
<evidence type="ECO:0000313" key="17">
    <source>
        <dbReference type="Proteomes" id="UP000236161"/>
    </source>
</evidence>
<dbReference type="PANTHER" id="PTHR37984">
    <property type="entry name" value="PROTEIN CBG26694"/>
    <property type="match status" value="1"/>
</dbReference>
<dbReference type="Pfam" id="PF17917">
    <property type="entry name" value="RT_RNaseH"/>
    <property type="match status" value="1"/>
</dbReference>
<dbReference type="PANTHER" id="PTHR37984:SF5">
    <property type="entry name" value="PROTEIN NYNRIN-LIKE"/>
    <property type="match status" value="1"/>
</dbReference>
<keyword evidence="9" id="KW-0460">Magnesium</keyword>
<keyword evidence="6" id="KW-0064">Aspartyl protease</keyword>
<keyword evidence="3" id="KW-0548">Nucleotidyltransferase</keyword>
<keyword evidence="11" id="KW-0695">RNA-directed DNA polymerase</keyword>
<dbReference type="Gene3D" id="1.10.340.70">
    <property type="match status" value="1"/>
</dbReference>
<evidence type="ECO:0000256" key="14">
    <source>
        <dbReference type="ARBA" id="ARBA00023172"/>
    </source>
</evidence>